<dbReference type="PANTHER" id="PTHR33401:SF19">
    <property type="entry name" value="(RAPE) HYPOTHETICAL PROTEIN"/>
    <property type="match status" value="1"/>
</dbReference>
<gene>
    <name evidence="1" type="ORF">BUALT_Bualt02G0015600</name>
</gene>
<dbReference type="EMBL" id="WHWC01000002">
    <property type="protein sequence ID" value="KAG8387383.1"/>
    <property type="molecule type" value="Genomic_DNA"/>
</dbReference>
<protein>
    <submittedName>
        <fullName evidence="1">Uncharacterized protein</fullName>
    </submittedName>
</protein>
<name>A0AAV6Y7A5_9LAMI</name>
<reference evidence="1" key="1">
    <citation type="submission" date="2019-10" db="EMBL/GenBank/DDBJ databases">
        <authorList>
            <person name="Zhang R."/>
            <person name="Pan Y."/>
            <person name="Wang J."/>
            <person name="Ma R."/>
            <person name="Yu S."/>
        </authorList>
    </citation>
    <scope>NUCLEOTIDE SEQUENCE</scope>
    <source>
        <strain evidence="1">LA-IB0</strain>
        <tissue evidence="1">Leaf</tissue>
    </source>
</reference>
<organism evidence="1 2">
    <name type="scientific">Buddleja alternifolia</name>
    <dbReference type="NCBI Taxonomy" id="168488"/>
    <lineage>
        <taxon>Eukaryota</taxon>
        <taxon>Viridiplantae</taxon>
        <taxon>Streptophyta</taxon>
        <taxon>Embryophyta</taxon>
        <taxon>Tracheophyta</taxon>
        <taxon>Spermatophyta</taxon>
        <taxon>Magnoliopsida</taxon>
        <taxon>eudicotyledons</taxon>
        <taxon>Gunneridae</taxon>
        <taxon>Pentapetalae</taxon>
        <taxon>asterids</taxon>
        <taxon>lamiids</taxon>
        <taxon>Lamiales</taxon>
        <taxon>Scrophulariaceae</taxon>
        <taxon>Buddlejeae</taxon>
        <taxon>Buddleja</taxon>
    </lineage>
</organism>
<proteinExistence type="predicted"/>
<dbReference type="AlphaFoldDB" id="A0AAV6Y7A5"/>
<accession>A0AAV6Y7A5</accession>
<evidence type="ECO:0000313" key="1">
    <source>
        <dbReference type="EMBL" id="KAG8387383.1"/>
    </source>
</evidence>
<evidence type="ECO:0000313" key="2">
    <source>
        <dbReference type="Proteomes" id="UP000826271"/>
    </source>
</evidence>
<sequence length="162" mass="18080">MRVLFCKIHCPFICFCKPSAAAHLYTSGPLKLENTPHHVVPSTDMSSRLSGVKVKVKVKEESVNGNNNCNDNNNNKEGENVVKSCIRKIPCGDIGKKKVQWLDDLGKELAEIKEFESRITTMNEMKHRRCDFLKQGIQTAKRKTAVVFVSFSDASIVAAALK</sequence>
<comment type="caution">
    <text evidence="1">The sequence shown here is derived from an EMBL/GenBank/DDBJ whole genome shotgun (WGS) entry which is preliminary data.</text>
</comment>
<dbReference type="PANTHER" id="PTHR33401">
    <property type="entry name" value="LIGHT-HARVESTING COMPLEX-LIKE PROTEIN OHP2, CHLOROPLASTIC"/>
    <property type="match status" value="1"/>
</dbReference>
<dbReference type="Proteomes" id="UP000826271">
    <property type="component" value="Unassembled WGS sequence"/>
</dbReference>
<keyword evidence="2" id="KW-1185">Reference proteome</keyword>